<dbReference type="InterPro" id="IPR017972">
    <property type="entry name" value="Cyt_P450_CS"/>
</dbReference>
<dbReference type="GO" id="GO:0004508">
    <property type="term" value="F:steroid 17-alpha-monooxygenase activity"/>
    <property type="evidence" value="ECO:0007669"/>
    <property type="project" value="TreeGrafter"/>
</dbReference>
<dbReference type="SUPFAM" id="SSF48264">
    <property type="entry name" value="Cytochrome P450"/>
    <property type="match status" value="1"/>
</dbReference>
<evidence type="ECO:0000256" key="5">
    <source>
        <dbReference type="ARBA" id="ARBA00023004"/>
    </source>
</evidence>
<evidence type="ECO:0000256" key="8">
    <source>
        <dbReference type="RuleBase" id="RU000461"/>
    </source>
</evidence>
<evidence type="ECO:0008006" key="11">
    <source>
        <dbReference type="Google" id="ProtNLM"/>
    </source>
</evidence>
<comment type="similarity">
    <text evidence="1 8">Belongs to the cytochrome P450 family.</text>
</comment>
<dbReference type="GO" id="GO:0005506">
    <property type="term" value="F:iron ion binding"/>
    <property type="evidence" value="ECO:0007669"/>
    <property type="project" value="InterPro"/>
</dbReference>
<dbReference type="InterPro" id="IPR002401">
    <property type="entry name" value="Cyt_P450_E_grp-I"/>
</dbReference>
<dbReference type="Proteomes" id="UP001163046">
    <property type="component" value="Unassembled WGS sequence"/>
</dbReference>
<evidence type="ECO:0000256" key="3">
    <source>
        <dbReference type="ARBA" id="ARBA00022723"/>
    </source>
</evidence>
<protein>
    <recommendedName>
        <fullName evidence="11">Cytochrome P450</fullName>
    </recommendedName>
</protein>
<dbReference type="PROSITE" id="PS00086">
    <property type="entry name" value="CYTOCHROME_P450"/>
    <property type="match status" value="1"/>
</dbReference>
<name>A0A9W9Y9L6_9CNID</name>
<evidence type="ECO:0000256" key="2">
    <source>
        <dbReference type="ARBA" id="ARBA00022617"/>
    </source>
</evidence>
<dbReference type="GO" id="GO:0042446">
    <property type="term" value="P:hormone biosynthetic process"/>
    <property type="evidence" value="ECO:0007669"/>
    <property type="project" value="TreeGrafter"/>
</dbReference>
<gene>
    <name evidence="9" type="ORF">OS493_026585</name>
</gene>
<keyword evidence="6 8" id="KW-0503">Monooxygenase</keyword>
<dbReference type="AlphaFoldDB" id="A0A9W9Y9L6"/>
<accession>A0A9W9Y9L6</accession>
<dbReference type="InterPro" id="IPR001128">
    <property type="entry name" value="Cyt_P450"/>
</dbReference>
<keyword evidence="3 7" id="KW-0479">Metal-binding</keyword>
<dbReference type="InterPro" id="IPR036396">
    <property type="entry name" value="Cyt_P450_sf"/>
</dbReference>
<keyword evidence="10" id="KW-1185">Reference proteome</keyword>
<evidence type="ECO:0000256" key="6">
    <source>
        <dbReference type="ARBA" id="ARBA00023033"/>
    </source>
</evidence>
<keyword evidence="4 8" id="KW-0560">Oxidoreductase</keyword>
<evidence type="ECO:0000313" key="9">
    <source>
        <dbReference type="EMBL" id="KAJ7327707.1"/>
    </source>
</evidence>
<dbReference type="PANTHER" id="PTHR24289:SF1">
    <property type="entry name" value="STEROID 17-ALPHA-HYDROXYLASE_17,20 LYASE"/>
    <property type="match status" value="1"/>
</dbReference>
<proteinExistence type="inferred from homology"/>
<reference evidence="9" key="1">
    <citation type="submission" date="2023-01" db="EMBL/GenBank/DDBJ databases">
        <title>Genome assembly of the deep-sea coral Lophelia pertusa.</title>
        <authorList>
            <person name="Herrera S."/>
            <person name="Cordes E."/>
        </authorList>
    </citation>
    <scope>NUCLEOTIDE SEQUENCE</scope>
    <source>
        <strain evidence="9">USNM1676648</strain>
        <tissue evidence="9">Polyp</tissue>
    </source>
</reference>
<evidence type="ECO:0000313" key="10">
    <source>
        <dbReference type="Proteomes" id="UP001163046"/>
    </source>
</evidence>
<sequence>MHETLRIAPPTPISVPHKAVTSSRIQGFTIPKDTSVIFNFWAIHRDSRQWEHPNEFRPERFIDAEGKLTCLPFKSYLPFGCGPRSCVGQSLAMSELFIFLSRLIHEFRFCVPPGCDPPSIQGTASVVREPKPFRIFVTKR</sequence>
<comment type="cofactor">
    <cofactor evidence="7">
        <name>heme</name>
        <dbReference type="ChEBI" id="CHEBI:30413"/>
    </cofactor>
</comment>
<dbReference type="Pfam" id="PF00067">
    <property type="entry name" value="p450"/>
    <property type="match status" value="1"/>
</dbReference>
<evidence type="ECO:0000256" key="4">
    <source>
        <dbReference type="ARBA" id="ARBA00023002"/>
    </source>
</evidence>
<organism evidence="9 10">
    <name type="scientific">Desmophyllum pertusum</name>
    <dbReference type="NCBI Taxonomy" id="174260"/>
    <lineage>
        <taxon>Eukaryota</taxon>
        <taxon>Metazoa</taxon>
        <taxon>Cnidaria</taxon>
        <taxon>Anthozoa</taxon>
        <taxon>Hexacorallia</taxon>
        <taxon>Scleractinia</taxon>
        <taxon>Caryophylliina</taxon>
        <taxon>Caryophylliidae</taxon>
        <taxon>Desmophyllum</taxon>
    </lineage>
</organism>
<evidence type="ECO:0000256" key="7">
    <source>
        <dbReference type="PIRSR" id="PIRSR602401-1"/>
    </source>
</evidence>
<dbReference type="PRINTS" id="PR00463">
    <property type="entry name" value="EP450I"/>
</dbReference>
<evidence type="ECO:0000256" key="1">
    <source>
        <dbReference type="ARBA" id="ARBA00010617"/>
    </source>
</evidence>
<dbReference type="PANTHER" id="PTHR24289">
    <property type="entry name" value="STEROID 17-ALPHA-HYDROXYLASE/17,20 LYASE"/>
    <property type="match status" value="1"/>
</dbReference>
<keyword evidence="5 7" id="KW-0408">Iron</keyword>
<comment type="caution">
    <text evidence="9">The sequence shown here is derived from an EMBL/GenBank/DDBJ whole genome shotgun (WGS) entry which is preliminary data.</text>
</comment>
<dbReference type="EMBL" id="MU827800">
    <property type="protein sequence ID" value="KAJ7327707.1"/>
    <property type="molecule type" value="Genomic_DNA"/>
</dbReference>
<feature type="binding site" description="axial binding residue" evidence="7">
    <location>
        <position position="86"/>
    </location>
    <ligand>
        <name>heme</name>
        <dbReference type="ChEBI" id="CHEBI:30413"/>
    </ligand>
    <ligandPart>
        <name>Fe</name>
        <dbReference type="ChEBI" id="CHEBI:18248"/>
    </ligandPart>
</feature>
<dbReference type="Gene3D" id="1.10.630.10">
    <property type="entry name" value="Cytochrome P450"/>
    <property type="match status" value="1"/>
</dbReference>
<keyword evidence="2 7" id="KW-0349">Heme</keyword>
<dbReference type="OrthoDB" id="1470350at2759"/>
<dbReference type="GO" id="GO:0042448">
    <property type="term" value="P:progesterone metabolic process"/>
    <property type="evidence" value="ECO:0007669"/>
    <property type="project" value="TreeGrafter"/>
</dbReference>
<dbReference type="GO" id="GO:0020037">
    <property type="term" value="F:heme binding"/>
    <property type="evidence" value="ECO:0007669"/>
    <property type="project" value="InterPro"/>
</dbReference>